<dbReference type="PANTHER" id="PTHR39176">
    <property type="entry name" value="PERIPLASMIC PROTEIN-RELATED"/>
    <property type="match status" value="1"/>
</dbReference>
<accession>A0AAW9HW70</accession>
<name>A0AAW9HW70_CLOPF</name>
<keyword evidence="2" id="KW-1133">Transmembrane helix</keyword>
<evidence type="ECO:0000256" key="2">
    <source>
        <dbReference type="SAM" id="Phobius"/>
    </source>
</evidence>
<evidence type="ECO:0000313" key="4">
    <source>
        <dbReference type="EMBL" id="MDZ4909892.1"/>
    </source>
</evidence>
<keyword evidence="2" id="KW-0472">Membrane</keyword>
<dbReference type="Pfam" id="PF07007">
    <property type="entry name" value="LprI"/>
    <property type="match status" value="1"/>
</dbReference>
<proteinExistence type="predicted"/>
<evidence type="ECO:0000256" key="1">
    <source>
        <dbReference type="SAM" id="MobiDB-lite"/>
    </source>
</evidence>
<sequence length="326" mass="37327">MEEVLMKKGFKIGIIVIVLIILVSGGTFIFMNYMKTDKSLDKAIELINSKEYDKAALALDMALDENKNNKKAVQLKDILEKYLDSKKDLNEGKIKEASETLDSINKEYYDYSLFKQEIDQLKKDINDKIKTNDEIGKKLDDLRNKIKDNNLKEAKNLLDNLENEALNENQEKELGDLKSVLEAKEEKNKEASSNEVKNKKNNSKSSSNNATKEIYLKKLNEVEVASEAEGKLAESGVTADMVVATGNQYKLWDEALNDIYGQLKIQLSETQMKELQRKQVEWIKYKEKNAKEKAADHGSMSSVIYNSVLTDLTKERCYYLVNNYMN</sequence>
<organism evidence="4 6">
    <name type="scientific">Clostridium perfringens</name>
    <dbReference type="NCBI Taxonomy" id="1502"/>
    <lineage>
        <taxon>Bacteria</taxon>
        <taxon>Bacillati</taxon>
        <taxon>Bacillota</taxon>
        <taxon>Clostridia</taxon>
        <taxon>Eubacteriales</taxon>
        <taxon>Clostridiaceae</taxon>
        <taxon>Clostridium</taxon>
    </lineage>
</organism>
<feature type="domain" description="Lysozyme inhibitor LprI-like N-terminal" evidence="3">
    <location>
        <begin position="234"/>
        <end position="320"/>
    </location>
</feature>
<dbReference type="Proteomes" id="UP001288944">
    <property type="component" value="Unassembled WGS sequence"/>
</dbReference>
<gene>
    <name evidence="4" type="ORF">GNF68_12610</name>
    <name evidence="5" type="ORF">GNF83_12955</name>
</gene>
<protein>
    <submittedName>
        <fullName evidence="4">DUF1311 domain-containing protein</fullName>
    </submittedName>
</protein>
<reference evidence="4" key="1">
    <citation type="submission" date="2019-11" db="EMBL/GenBank/DDBJ databases">
        <title>Characterization of Clostridium perfringens isolates from swine manure treated agricultural soils.</title>
        <authorList>
            <person name="Wushke S.T."/>
        </authorList>
    </citation>
    <scope>NUCLEOTIDE SEQUENCE</scope>
    <source>
        <strain evidence="5">X62</strain>
        <strain evidence="4">X94</strain>
    </source>
</reference>
<dbReference type="AlphaFoldDB" id="A0AAW9HW70"/>
<comment type="caution">
    <text evidence="4">The sequence shown here is derived from an EMBL/GenBank/DDBJ whole genome shotgun (WGS) entry which is preliminary data.</text>
</comment>
<feature type="compositionally biased region" description="Basic and acidic residues" evidence="1">
    <location>
        <begin position="184"/>
        <end position="198"/>
    </location>
</feature>
<evidence type="ECO:0000313" key="6">
    <source>
        <dbReference type="Proteomes" id="UP001288778"/>
    </source>
</evidence>
<evidence type="ECO:0000313" key="5">
    <source>
        <dbReference type="EMBL" id="MDZ7542143.1"/>
    </source>
</evidence>
<feature type="transmembrane region" description="Helical" evidence="2">
    <location>
        <begin position="12"/>
        <end position="34"/>
    </location>
</feature>
<dbReference type="InterPro" id="IPR009739">
    <property type="entry name" value="LprI-like_N"/>
</dbReference>
<dbReference type="EMBL" id="WNUI01000044">
    <property type="protein sequence ID" value="MDZ4909892.1"/>
    <property type="molecule type" value="Genomic_DNA"/>
</dbReference>
<dbReference type="Proteomes" id="UP001288778">
    <property type="component" value="Unassembled WGS sequence"/>
</dbReference>
<feature type="region of interest" description="Disordered" evidence="1">
    <location>
        <begin position="184"/>
        <end position="209"/>
    </location>
</feature>
<evidence type="ECO:0000259" key="3">
    <source>
        <dbReference type="Pfam" id="PF07007"/>
    </source>
</evidence>
<dbReference type="Gene3D" id="1.20.1270.180">
    <property type="match status" value="1"/>
</dbReference>
<keyword evidence="2" id="KW-0812">Transmembrane</keyword>
<dbReference type="PANTHER" id="PTHR39176:SF1">
    <property type="entry name" value="PERIPLASMIC PROTEIN"/>
    <property type="match status" value="1"/>
</dbReference>
<dbReference type="EMBL" id="WNUR01000043">
    <property type="protein sequence ID" value="MDZ7542143.1"/>
    <property type="molecule type" value="Genomic_DNA"/>
</dbReference>